<evidence type="ECO:0000256" key="2">
    <source>
        <dbReference type="ARBA" id="ARBA00005677"/>
    </source>
</evidence>
<evidence type="ECO:0000313" key="9">
    <source>
        <dbReference type="Proteomes" id="UP000192596"/>
    </source>
</evidence>
<dbReference type="AlphaFoldDB" id="A0A1V8T1P9"/>
<evidence type="ECO:0000256" key="6">
    <source>
        <dbReference type="ARBA" id="ARBA00035191"/>
    </source>
</evidence>
<dbReference type="EMBL" id="NAJO01000020">
    <property type="protein sequence ID" value="OQO05181.1"/>
    <property type="molecule type" value="Genomic_DNA"/>
</dbReference>
<dbReference type="Gene3D" id="3.30.780.10">
    <property type="entry name" value="SUI1-like domain"/>
    <property type="match status" value="1"/>
</dbReference>
<reference evidence="9" key="1">
    <citation type="submission" date="2017-03" db="EMBL/GenBank/DDBJ databases">
        <title>Genomes of endolithic fungi from Antarctica.</title>
        <authorList>
            <person name="Coleine C."/>
            <person name="Masonjones S."/>
            <person name="Stajich J.E."/>
        </authorList>
    </citation>
    <scope>NUCLEOTIDE SEQUENCE [LARGE SCALE GENOMIC DNA]</scope>
    <source>
        <strain evidence="9">CCFEE 5527</strain>
    </source>
</reference>
<dbReference type="PANTHER" id="PTHR13477">
    <property type="entry name" value="MITOCHONDRIAL 39S RIBOSOMAL PROTEIN L49"/>
    <property type="match status" value="1"/>
</dbReference>
<evidence type="ECO:0000256" key="5">
    <source>
        <dbReference type="ARBA" id="ARBA00023274"/>
    </source>
</evidence>
<evidence type="ECO:0000256" key="3">
    <source>
        <dbReference type="ARBA" id="ARBA00022980"/>
    </source>
</evidence>
<feature type="region of interest" description="Disordered" evidence="7">
    <location>
        <begin position="39"/>
        <end position="96"/>
    </location>
</feature>
<dbReference type="GO" id="GO:0003735">
    <property type="term" value="F:structural constituent of ribosome"/>
    <property type="evidence" value="ECO:0007669"/>
    <property type="project" value="InterPro"/>
</dbReference>
<organism evidence="8 9">
    <name type="scientific">Cryoendolithus antarcticus</name>
    <dbReference type="NCBI Taxonomy" id="1507870"/>
    <lineage>
        <taxon>Eukaryota</taxon>
        <taxon>Fungi</taxon>
        <taxon>Dikarya</taxon>
        <taxon>Ascomycota</taxon>
        <taxon>Pezizomycotina</taxon>
        <taxon>Dothideomycetes</taxon>
        <taxon>Dothideomycetidae</taxon>
        <taxon>Cladosporiales</taxon>
        <taxon>Cladosporiaceae</taxon>
        <taxon>Cryoendolithus</taxon>
    </lineage>
</organism>
<keyword evidence="3" id="KW-0689">Ribosomal protein</keyword>
<dbReference type="STRING" id="1507870.A0A1V8T1P9"/>
<dbReference type="Pfam" id="PF05046">
    <property type="entry name" value="Img2"/>
    <property type="match status" value="1"/>
</dbReference>
<dbReference type="GO" id="GO:0005762">
    <property type="term" value="C:mitochondrial large ribosomal subunit"/>
    <property type="evidence" value="ECO:0007669"/>
    <property type="project" value="TreeGrafter"/>
</dbReference>
<dbReference type="GO" id="GO:0006412">
    <property type="term" value="P:translation"/>
    <property type="evidence" value="ECO:0007669"/>
    <property type="project" value="InterPro"/>
</dbReference>
<evidence type="ECO:0000256" key="1">
    <source>
        <dbReference type="ARBA" id="ARBA00004173"/>
    </source>
</evidence>
<keyword evidence="5" id="KW-0687">Ribonucleoprotein</keyword>
<proteinExistence type="inferred from homology"/>
<keyword evidence="4" id="KW-0496">Mitochondrion</keyword>
<gene>
    <name evidence="8" type="ORF">B0A48_08201</name>
</gene>
<comment type="subcellular location">
    <subcellularLocation>
        <location evidence="1">Mitochondrion</location>
    </subcellularLocation>
</comment>
<dbReference type="FunCoup" id="A0A1V8T1P9">
    <property type="interactions" value="203"/>
</dbReference>
<protein>
    <recommendedName>
        <fullName evidence="6">Large ribosomal subunit protein mL49</fullName>
    </recommendedName>
</protein>
<comment type="caution">
    <text evidence="8">The sequence shown here is derived from an EMBL/GenBank/DDBJ whole genome shotgun (WGS) entry which is preliminary data.</text>
</comment>
<dbReference type="Proteomes" id="UP000192596">
    <property type="component" value="Unassembled WGS sequence"/>
</dbReference>
<evidence type="ECO:0000256" key="7">
    <source>
        <dbReference type="SAM" id="MobiDB-lite"/>
    </source>
</evidence>
<accession>A0A1V8T1P9</accession>
<evidence type="ECO:0000313" key="8">
    <source>
        <dbReference type="EMBL" id="OQO05181.1"/>
    </source>
</evidence>
<comment type="similarity">
    <text evidence="2">Belongs to the mitochondrion-specific ribosomal protein mL49 family.</text>
</comment>
<feature type="compositionally biased region" description="Basic residues" evidence="7">
    <location>
        <begin position="70"/>
        <end position="80"/>
    </location>
</feature>
<keyword evidence="9" id="KW-1185">Reference proteome</keyword>
<name>A0A1V8T1P9_9PEZI</name>
<evidence type="ECO:0000256" key="4">
    <source>
        <dbReference type="ARBA" id="ARBA00023128"/>
    </source>
</evidence>
<dbReference type="InterPro" id="IPR007740">
    <property type="entry name" value="Ribosomal_mL49"/>
</dbReference>
<sequence>MASALAAPLMPFLRPMPLPRPSTIRCLLRYSTTTPCRAEDRNLVASRTASPTYPPPSMRSNLRPKESHASHRSSHPKKTRNCPIRGTSHHQPAAPKLIPTPVEPLAEGLCAPNLPYFVTRTPSNELPIYTLRKRGGNMLLTRVKKIDGKIEDLRDELRVHLGLGEKEAVINRITNHVVLKGHHRPKVEQFLRERKF</sequence>
<dbReference type="OrthoDB" id="19439at2759"/>
<dbReference type="PANTHER" id="PTHR13477:SF0">
    <property type="entry name" value="LARGE RIBOSOMAL SUBUNIT PROTEIN ML49"/>
    <property type="match status" value="1"/>
</dbReference>
<dbReference type="InParanoid" id="A0A1V8T1P9"/>